<dbReference type="CDD" id="cd00567">
    <property type="entry name" value="ACAD"/>
    <property type="match status" value="1"/>
</dbReference>
<dbReference type="RefSeq" id="WP_103719451.1">
    <property type="nucleotide sequence ID" value="NZ_PQFZ01000010.1"/>
</dbReference>
<comment type="similarity">
    <text evidence="2 6">Belongs to the acyl-CoA dehydrogenase family.</text>
</comment>
<protein>
    <submittedName>
        <fullName evidence="10">Pimeloyl-CoA dehydrogenase small subunit</fullName>
    </submittedName>
</protein>
<dbReference type="GO" id="GO:0050660">
    <property type="term" value="F:flavin adenine dinucleotide binding"/>
    <property type="evidence" value="ECO:0007669"/>
    <property type="project" value="InterPro"/>
</dbReference>
<dbReference type="GO" id="GO:0003995">
    <property type="term" value="F:acyl-CoA dehydrogenase activity"/>
    <property type="evidence" value="ECO:0007669"/>
    <property type="project" value="TreeGrafter"/>
</dbReference>
<organism evidence="10 11">
    <name type="scientific">Bosea psychrotolerans</name>
    <dbReference type="NCBI Taxonomy" id="1871628"/>
    <lineage>
        <taxon>Bacteria</taxon>
        <taxon>Pseudomonadati</taxon>
        <taxon>Pseudomonadota</taxon>
        <taxon>Alphaproteobacteria</taxon>
        <taxon>Hyphomicrobiales</taxon>
        <taxon>Boseaceae</taxon>
        <taxon>Bosea</taxon>
    </lineage>
</organism>
<dbReference type="InterPro" id="IPR046373">
    <property type="entry name" value="Acyl-CoA_Oxase/DH_mid-dom_sf"/>
</dbReference>
<comment type="caution">
    <text evidence="10">The sequence shown here is derived from an EMBL/GenBank/DDBJ whole genome shotgun (WGS) entry which is preliminary data.</text>
</comment>
<evidence type="ECO:0000313" key="11">
    <source>
        <dbReference type="Proteomes" id="UP000236919"/>
    </source>
</evidence>
<dbReference type="PANTHER" id="PTHR43884">
    <property type="entry name" value="ACYL-COA DEHYDROGENASE"/>
    <property type="match status" value="1"/>
</dbReference>
<keyword evidence="11" id="KW-1185">Reference proteome</keyword>
<evidence type="ECO:0000259" key="9">
    <source>
        <dbReference type="Pfam" id="PF02771"/>
    </source>
</evidence>
<dbReference type="SUPFAM" id="SSF47203">
    <property type="entry name" value="Acyl-CoA dehydrogenase C-terminal domain-like"/>
    <property type="match status" value="1"/>
</dbReference>
<dbReference type="PANTHER" id="PTHR43884:SF20">
    <property type="entry name" value="ACYL-COA DEHYDROGENASE FADE28"/>
    <property type="match status" value="1"/>
</dbReference>
<dbReference type="AlphaFoldDB" id="A0A2S4M5R9"/>
<dbReference type="InterPro" id="IPR037069">
    <property type="entry name" value="AcylCoA_DH/ox_N_sf"/>
</dbReference>
<reference evidence="10 11" key="1">
    <citation type="submission" date="2018-01" db="EMBL/GenBank/DDBJ databases">
        <title>Genomic Encyclopedia of Type Strains, Phase III (KMG-III): the genomes of soil and plant-associated and newly described type strains.</title>
        <authorList>
            <person name="Whitman W."/>
        </authorList>
    </citation>
    <scope>NUCLEOTIDE SEQUENCE [LARGE SCALE GENOMIC DNA]</scope>
    <source>
        <strain evidence="10 11">1131</strain>
    </source>
</reference>
<dbReference type="Gene3D" id="2.40.110.10">
    <property type="entry name" value="Butyryl-CoA Dehydrogenase, subunit A, domain 2"/>
    <property type="match status" value="1"/>
</dbReference>
<dbReference type="InterPro" id="IPR009075">
    <property type="entry name" value="AcylCo_DH/oxidase_C"/>
</dbReference>
<accession>A0A2S4M5R9</accession>
<gene>
    <name evidence="10" type="ORF">CYD53_110195</name>
</gene>
<dbReference type="OrthoDB" id="9775090at2"/>
<sequence length="387" mass="40773">MDFDLSSEQTQLKDGVERLVAATYGSLEQRKAQGTGPLGFSEKSWAQFAEMGLLGIPFTEEEGGFGGGPVETLVVMEALGRGLALEPYLATVVLGGGAVRLGGSDELKQRIIPGIVEGSSRLALAFTEKQSRYDLNDVATTTRKAGDGFVLEGAKSVVINGDSAQHLVVSARTSGNRRDREGISLFLVAADAPGVKIHGYATQDGGRAAEIALSGVQVGAAELIGPLDRGLPILERVCEFAIAALAAEAVGIMEALHGLTVEYLKTRQQFGAPIGNFQVLQHRAVDMLIALEQARSMAAYAAMMVEHDDAAERGAALSAVKVQINRSCRIVGQEAVQLHGGIGMTMEYLGAHYFKRLTMIESLFGDTAHHLRRVDVAGGLAAGGLAA</sequence>
<evidence type="ECO:0000256" key="6">
    <source>
        <dbReference type="RuleBase" id="RU362125"/>
    </source>
</evidence>
<dbReference type="InterPro" id="IPR013786">
    <property type="entry name" value="AcylCoA_DH/ox_N"/>
</dbReference>
<keyword evidence="5 6" id="KW-0560">Oxidoreductase</keyword>
<dbReference type="Proteomes" id="UP000236919">
    <property type="component" value="Unassembled WGS sequence"/>
</dbReference>
<keyword evidence="4 6" id="KW-0274">FAD</keyword>
<dbReference type="Pfam" id="PF02770">
    <property type="entry name" value="Acyl-CoA_dh_M"/>
    <property type="match status" value="1"/>
</dbReference>
<dbReference type="InterPro" id="IPR009100">
    <property type="entry name" value="AcylCoA_DH/oxidase_NM_dom_sf"/>
</dbReference>
<evidence type="ECO:0000256" key="5">
    <source>
        <dbReference type="ARBA" id="ARBA00023002"/>
    </source>
</evidence>
<feature type="domain" description="Acyl-CoA dehydrogenase/oxidase C-terminal" evidence="7">
    <location>
        <begin position="233"/>
        <end position="373"/>
    </location>
</feature>
<dbReference type="Gene3D" id="1.10.540.10">
    <property type="entry name" value="Acyl-CoA dehydrogenase/oxidase, N-terminal domain"/>
    <property type="match status" value="1"/>
</dbReference>
<evidence type="ECO:0000259" key="8">
    <source>
        <dbReference type="Pfam" id="PF02770"/>
    </source>
</evidence>
<dbReference type="Pfam" id="PF02771">
    <property type="entry name" value="Acyl-CoA_dh_N"/>
    <property type="match status" value="1"/>
</dbReference>
<dbReference type="InterPro" id="IPR036250">
    <property type="entry name" value="AcylCo_DH-like_C"/>
</dbReference>
<name>A0A2S4M5R9_9HYPH</name>
<evidence type="ECO:0000256" key="4">
    <source>
        <dbReference type="ARBA" id="ARBA00022827"/>
    </source>
</evidence>
<dbReference type="SUPFAM" id="SSF56645">
    <property type="entry name" value="Acyl-CoA dehydrogenase NM domain-like"/>
    <property type="match status" value="1"/>
</dbReference>
<evidence type="ECO:0000313" key="10">
    <source>
        <dbReference type="EMBL" id="POR50076.1"/>
    </source>
</evidence>
<dbReference type="InterPro" id="IPR006091">
    <property type="entry name" value="Acyl-CoA_Oxase/DH_mid-dom"/>
</dbReference>
<evidence type="ECO:0000256" key="2">
    <source>
        <dbReference type="ARBA" id="ARBA00009347"/>
    </source>
</evidence>
<feature type="domain" description="Acyl-CoA dehydrogenase/oxidase N-terminal" evidence="9">
    <location>
        <begin position="7"/>
        <end position="118"/>
    </location>
</feature>
<dbReference type="Pfam" id="PF00441">
    <property type="entry name" value="Acyl-CoA_dh_1"/>
    <property type="match status" value="1"/>
</dbReference>
<comment type="cofactor">
    <cofactor evidence="1 6">
        <name>FAD</name>
        <dbReference type="ChEBI" id="CHEBI:57692"/>
    </cofactor>
</comment>
<evidence type="ECO:0000256" key="1">
    <source>
        <dbReference type="ARBA" id="ARBA00001974"/>
    </source>
</evidence>
<evidence type="ECO:0000256" key="3">
    <source>
        <dbReference type="ARBA" id="ARBA00022630"/>
    </source>
</evidence>
<evidence type="ECO:0000259" key="7">
    <source>
        <dbReference type="Pfam" id="PF00441"/>
    </source>
</evidence>
<dbReference type="Gene3D" id="1.20.140.10">
    <property type="entry name" value="Butyryl-CoA Dehydrogenase, subunit A, domain 3"/>
    <property type="match status" value="1"/>
</dbReference>
<dbReference type="EMBL" id="PQFZ01000010">
    <property type="protein sequence ID" value="POR50076.1"/>
    <property type="molecule type" value="Genomic_DNA"/>
</dbReference>
<proteinExistence type="inferred from homology"/>
<keyword evidence="3 6" id="KW-0285">Flavoprotein</keyword>
<feature type="domain" description="Acyl-CoA oxidase/dehydrogenase middle" evidence="8">
    <location>
        <begin position="123"/>
        <end position="210"/>
    </location>
</feature>